<dbReference type="InterPro" id="IPR016162">
    <property type="entry name" value="Ald_DH_N"/>
</dbReference>
<keyword evidence="1" id="KW-0560">Oxidoreductase</keyword>
<dbReference type="GO" id="GO:0016620">
    <property type="term" value="F:oxidoreductase activity, acting on the aldehyde or oxo group of donors, NAD or NADP as acceptor"/>
    <property type="evidence" value="ECO:0007669"/>
    <property type="project" value="InterPro"/>
</dbReference>
<dbReference type="Gene3D" id="3.40.605.10">
    <property type="entry name" value="Aldehyde Dehydrogenase, Chain A, domain 1"/>
    <property type="match status" value="1"/>
</dbReference>
<evidence type="ECO:0000313" key="3">
    <source>
        <dbReference type="EMBL" id="AZA15622.1"/>
    </source>
</evidence>
<protein>
    <submittedName>
        <fullName evidence="3">Aldehyde dehydrogenase family protein</fullName>
    </submittedName>
</protein>
<dbReference type="EMBL" id="CP031023">
    <property type="protein sequence ID" value="AZA15622.1"/>
    <property type="molecule type" value="Genomic_DNA"/>
</dbReference>
<accession>A0A061CIX1</accession>
<reference evidence="4 5" key="2">
    <citation type="submission" date="2021-12" db="EMBL/GenBank/DDBJ databases">
        <title>Antimicrobial susceptibility of Lactobacillus delbrueckii subsp. lactis obtained from milk products and other habitats.</title>
        <authorList>
            <person name="Shani N."/>
        </authorList>
    </citation>
    <scope>NUCLEOTIDE SEQUENCE [LARGE SCALE GENOMIC DNA]</scope>
    <source>
        <strain evidence="4 5">FAM 21755</strain>
    </source>
</reference>
<evidence type="ECO:0000259" key="2">
    <source>
        <dbReference type="Pfam" id="PF00171"/>
    </source>
</evidence>
<dbReference type="Gene3D" id="3.40.309.10">
    <property type="entry name" value="Aldehyde Dehydrogenase, Chain A, domain 2"/>
    <property type="match status" value="1"/>
</dbReference>
<dbReference type="CDD" id="cd07122">
    <property type="entry name" value="ALDH_F20_ACDH"/>
    <property type="match status" value="1"/>
</dbReference>
<evidence type="ECO:0000256" key="1">
    <source>
        <dbReference type="ARBA" id="ARBA00023002"/>
    </source>
</evidence>
<feature type="domain" description="Aldehyde dehydrogenase" evidence="2">
    <location>
        <begin position="21"/>
        <end position="283"/>
    </location>
</feature>
<dbReference type="SUPFAM" id="SSF53720">
    <property type="entry name" value="ALDH-like"/>
    <property type="match status" value="1"/>
</dbReference>
<evidence type="ECO:0000313" key="5">
    <source>
        <dbReference type="Proteomes" id="UP001200334"/>
    </source>
</evidence>
<gene>
    <name evidence="3" type="ORF">DQL93_02800</name>
    <name evidence="4" type="ORF">LOB85_08935</name>
</gene>
<dbReference type="InterPro" id="IPR015590">
    <property type="entry name" value="Aldehyde_DH_dom"/>
</dbReference>
<dbReference type="PANTHER" id="PTHR11699">
    <property type="entry name" value="ALDEHYDE DEHYDROGENASE-RELATED"/>
    <property type="match status" value="1"/>
</dbReference>
<sequence length="464" mass="50245">MPKQSTTEVEKSVRTEDEIYHNIDILVNKSHEALAQMDDFSQEDVDKLCQVIEKVGEDNARYLAQMAVDETGRGKVEDKVTKNTYAAQTIWESMKDMKTVGVIEEDKQEGLMKIAEPIGVIAGVTPVTNPTSTVIFKAMIAMKSKNTIIFGFHPQAQKCCVETAKLIKEATVAAGAPENWIQWIEHPSLTATTALMNNPKVQIVLATGGPGMVKAAYSTGKPALGVGPGNGPSYIEKTADIEQSVNDIVLSKTFDNGMICASENSVVVDKEVYDQVKEAFLKRHCYFLKADEIKLFEEHFIDPRRGTVAGPMAGKSAVKIAEMCGVTVPADTQVIVAEYSGVGPKYPLSAEKLSPVFTLYKAENSAQAFKICTDLLNYGGRGHTAGIHTQNSKVIRKFAFAMSACRILVNSPAALGGIGGVYNNMMPSLTLGTGSYGANSVSHNITAKDLLNIKTVAMRRKPIL</sequence>
<dbReference type="InterPro" id="IPR016161">
    <property type="entry name" value="Ald_DH/histidinol_DH"/>
</dbReference>
<dbReference type="Pfam" id="PF00171">
    <property type="entry name" value="Aldedh"/>
    <property type="match status" value="1"/>
</dbReference>
<proteinExistence type="predicted"/>
<dbReference type="AlphaFoldDB" id="A0A061CIX1"/>
<reference evidence="3" key="1">
    <citation type="submission" date="2018-07" db="EMBL/GenBank/DDBJ databases">
        <authorList>
            <person name="Somerville V."/>
        </authorList>
    </citation>
    <scope>NUCLEOTIDE SEQUENCE</scope>
    <source>
        <strain evidence="3">NWC_2_2</strain>
    </source>
</reference>
<dbReference type="InterPro" id="IPR016163">
    <property type="entry name" value="Ald_DH_C"/>
</dbReference>
<evidence type="ECO:0000313" key="4">
    <source>
        <dbReference type="EMBL" id="MCD5564214.1"/>
    </source>
</evidence>
<dbReference type="EMBL" id="JAJNUY010000054">
    <property type="protein sequence ID" value="MCD5564214.1"/>
    <property type="molecule type" value="Genomic_DNA"/>
</dbReference>
<organism evidence="3">
    <name type="scientific">Lactobacillus delbrueckii subsp. lactis</name>
    <dbReference type="NCBI Taxonomy" id="29397"/>
    <lineage>
        <taxon>Bacteria</taxon>
        <taxon>Bacillati</taxon>
        <taxon>Bacillota</taxon>
        <taxon>Bacilli</taxon>
        <taxon>Lactobacillales</taxon>
        <taxon>Lactobacillaceae</taxon>
        <taxon>Lactobacillus</taxon>
    </lineage>
</organism>
<dbReference type="Proteomes" id="UP001200334">
    <property type="component" value="Unassembled WGS sequence"/>
</dbReference>
<name>A0A061CIX1_LACDL</name>